<gene>
    <name evidence="1" type="ORF">BCR32DRAFT_283210</name>
</gene>
<sequence>MLYSFKNVVIADGNNNLISKKVALNFSFLNNLSSSIKRGIVSLLILSGISDNDCKCNNVTSPIVKTTLAIENVSSVTDCVPQTVTVKSYKTVLPNILELI</sequence>
<reference evidence="1 2" key="1">
    <citation type="submission" date="2016-08" db="EMBL/GenBank/DDBJ databases">
        <title>A Parts List for Fungal Cellulosomes Revealed by Comparative Genomics.</title>
        <authorList>
            <consortium name="DOE Joint Genome Institute"/>
            <person name="Haitjema C.H."/>
            <person name="Gilmore S.P."/>
            <person name="Henske J.K."/>
            <person name="Solomon K.V."/>
            <person name="De Groot R."/>
            <person name="Kuo A."/>
            <person name="Mondo S.J."/>
            <person name="Salamov A.A."/>
            <person name="Labutti K."/>
            <person name="Zhao Z."/>
            <person name="Chiniquy J."/>
            <person name="Barry K."/>
            <person name="Brewer H.M."/>
            <person name="Purvine S.O."/>
            <person name="Wright A.T."/>
            <person name="Boxma B."/>
            <person name="Van Alen T."/>
            <person name="Hackstein J.H."/>
            <person name="Baker S.E."/>
            <person name="Grigoriev I.V."/>
            <person name="O'Malley M.A."/>
        </authorList>
    </citation>
    <scope>NUCLEOTIDE SEQUENCE [LARGE SCALE GENOMIC DNA]</scope>
    <source>
        <strain evidence="1 2">S4</strain>
    </source>
</reference>
<evidence type="ECO:0000313" key="2">
    <source>
        <dbReference type="Proteomes" id="UP000193944"/>
    </source>
</evidence>
<keyword evidence="2" id="KW-1185">Reference proteome</keyword>
<accession>A0A1Y1WWB8</accession>
<name>A0A1Y1WWB8_9FUNG</name>
<dbReference type="AlphaFoldDB" id="A0A1Y1WWB8"/>
<protein>
    <submittedName>
        <fullName evidence="1">Uncharacterized protein</fullName>
    </submittedName>
</protein>
<proteinExistence type="predicted"/>
<dbReference type="EMBL" id="MCFG01000249">
    <property type="protein sequence ID" value="ORX77424.1"/>
    <property type="molecule type" value="Genomic_DNA"/>
</dbReference>
<reference evidence="1 2" key="2">
    <citation type="submission" date="2016-08" db="EMBL/GenBank/DDBJ databases">
        <title>Pervasive Adenine N6-methylation of Active Genes in Fungi.</title>
        <authorList>
            <consortium name="DOE Joint Genome Institute"/>
            <person name="Mondo S.J."/>
            <person name="Dannebaum R.O."/>
            <person name="Kuo R.C."/>
            <person name="Labutti K."/>
            <person name="Haridas S."/>
            <person name="Kuo A."/>
            <person name="Salamov A."/>
            <person name="Ahrendt S.R."/>
            <person name="Lipzen A."/>
            <person name="Sullivan W."/>
            <person name="Andreopoulos W.B."/>
            <person name="Clum A."/>
            <person name="Lindquist E."/>
            <person name="Daum C."/>
            <person name="Ramamoorthy G.K."/>
            <person name="Gryganskyi A."/>
            <person name="Culley D."/>
            <person name="Magnuson J.K."/>
            <person name="James T.Y."/>
            <person name="O'Malley M.A."/>
            <person name="Stajich J.E."/>
            <person name="Spatafora J.W."/>
            <person name="Visel A."/>
            <person name="Grigoriev I.V."/>
        </authorList>
    </citation>
    <scope>NUCLEOTIDE SEQUENCE [LARGE SCALE GENOMIC DNA]</scope>
    <source>
        <strain evidence="1 2">S4</strain>
    </source>
</reference>
<evidence type="ECO:0000313" key="1">
    <source>
        <dbReference type="EMBL" id="ORX77424.1"/>
    </source>
</evidence>
<comment type="caution">
    <text evidence="1">The sequence shown here is derived from an EMBL/GenBank/DDBJ whole genome shotgun (WGS) entry which is preliminary data.</text>
</comment>
<dbReference type="Proteomes" id="UP000193944">
    <property type="component" value="Unassembled WGS sequence"/>
</dbReference>
<organism evidence="1 2">
    <name type="scientific">Anaeromyces robustus</name>
    <dbReference type="NCBI Taxonomy" id="1754192"/>
    <lineage>
        <taxon>Eukaryota</taxon>
        <taxon>Fungi</taxon>
        <taxon>Fungi incertae sedis</taxon>
        <taxon>Chytridiomycota</taxon>
        <taxon>Chytridiomycota incertae sedis</taxon>
        <taxon>Neocallimastigomycetes</taxon>
        <taxon>Neocallimastigales</taxon>
        <taxon>Neocallimastigaceae</taxon>
        <taxon>Anaeromyces</taxon>
    </lineage>
</organism>